<dbReference type="HOGENOM" id="CLU_2372769_0_0_1"/>
<evidence type="ECO:0000313" key="2">
    <source>
        <dbReference type="EMBL" id="EME48832.1"/>
    </source>
</evidence>
<dbReference type="EMBL" id="KB446535">
    <property type="protein sequence ID" value="EME48832.1"/>
    <property type="molecule type" value="Genomic_DNA"/>
</dbReference>
<protein>
    <submittedName>
        <fullName evidence="2">Uncharacterized protein</fullName>
    </submittedName>
</protein>
<gene>
    <name evidence="2" type="ORF">DOTSEDRAFT_40118</name>
</gene>
<dbReference type="AlphaFoldDB" id="N1PZH5"/>
<dbReference type="Proteomes" id="UP000016933">
    <property type="component" value="Unassembled WGS sequence"/>
</dbReference>
<reference evidence="2 3" key="2">
    <citation type="journal article" date="2012" name="PLoS Pathog.">
        <title>Diverse lifestyles and strategies of plant pathogenesis encoded in the genomes of eighteen Dothideomycetes fungi.</title>
        <authorList>
            <person name="Ohm R.A."/>
            <person name="Feau N."/>
            <person name="Henrissat B."/>
            <person name="Schoch C.L."/>
            <person name="Horwitz B.A."/>
            <person name="Barry K.W."/>
            <person name="Condon B.J."/>
            <person name="Copeland A.C."/>
            <person name="Dhillon B."/>
            <person name="Glaser F."/>
            <person name="Hesse C.N."/>
            <person name="Kosti I."/>
            <person name="LaButti K."/>
            <person name="Lindquist E.A."/>
            <person name="Lucas S."/>
            <person name="Salamov A.A."/>
            <person name="Bradshaw R.E."/>
            <person name="Ciuffetti L."/>
            <person name="Hamelin R.C."/>
            <person name="Kema G.H.J."/>
            <person name="Lawrence C."/>
            <person name="Scott J.A."/>
            <person name="Spatafora J.W."/>
            <person name="Turgeon B.G."/>
            <person name="de Wit P.J.G.M."/>
            <person name="Zhong S."/>
            <person name="Goodwin S.B."/>
            <person name="Grigoriev I.V."/>
        </authorList>
    </citation>
    <scope>NUCLEOTIDE SEQUENCE [LARGE SCALE GENOMIC DNA]</scope>
    <source>
        <strain evidence="3">NZE10 / CBS 128990</strain>
    </source>
</reference>
<keyword evidence="3" id="KW-1185">Reference proteome</keyword>
<sequence>MGGVMKVQAPNSAGGRGSARKTSAVAVRSVRNCCGEDLQCLLDAACCSRRLQMLSQEIGRRVWRTATVLRRIFTEDVRERLPGMVYAESSRRASW</sequence>
<evidence type="ECO:0000313" key="3">
    <source>
        <dbReference type="Proteomes" id="UP000016933"/>
    </source>
</evidence>
<organism evidence="2 3">
    <name type="scientific">Dothistroma septosporum (strain NZE10 / CBS 128990)</name>
    <name type="common">Red band needle blight fungus</name>
    <name type="synonym">Mycosphaerella pini</name>
    <dbReference type="NCBI Taxonomy" id="675120"/>
    <lineage>
        <taxon>Eukaryota</taxon>
        <taxon>Fungi</taxon>
        <taxon>Dikarya</taxon>
        <taxon>Ascomycota</taxon>
        <taxon>Pezizomycotina</taxon>
        <taxon>Dothideomycetes</taxon>
        <taxon>Dothideomycetidae</taxon>
        <taxon>Mycosphaerellales</taxon>
        <taxon>Mycosphaerellaceae</taxon>
        <taxon>Dothistroma</taxon>
    </lineage>
</organism>
<accession>N1PZH5</accession>
<feature type="region of interest" description="Disordered" evidence="1">
    <location>
        <begin position="1"/>
        <end position="21"/>
    </location>
</feature>
<reference evidence="3" key="1">
    <citation type="journal article" date="2012" name="PLoS Genet.">
        <title>The genomes of the fungal plant pathogens Cladosporium fulvum and Dothistroma septosporum reveal adaptation to different hosts and lifestyles but also signatures of common ancestry.</title>
        <authorList>
            <person name="de Wit P.J.G.M."/>
            <person name="van der Burgt A."/>
            <person name="Oekmen B."/>
            <person name="Stergiopoulos I."/>
            <person name="Abd-Elsalam K.A."/>
            <person name="Aerts A.L."/>
            <person name="Bahkali A.H."/>
            <person name="Beenen H.G."/>
            <person name="Chettri P."/>
            <person name="Cox M.P."/>
            <person name="Datema E."/>
            <person name="de Vries R.P."/>
            <person name="Dhillon B."/>
            <person name="Ganley A.R."/>
            <person name="Griffiths S.A."/>
            <person name="Guo Y."/>
            <person name="Hamelin R.C."/>
            <person name="Henrissat B."/>
            <person name="Kabir M.S."/>
            <person name="Jashni M.K."/>
            <person name="Kema G."/>
            <person name="Klaubauf S."/>
            <person name="Lapidus A."/>
            <person name="Levasseur A."/>
            <person name="Lindquist E."/>
            <person name="Mehrabi R."/>
            <person name="Ohm R.A."/>
            <person name="Owen T.J."/>
            <person name="Salamov A."/>
            <person name="Schwelm A."/>
            <person name="Schijlen E."/>
            <person name="Sun H."/>
            <person name="van den Burg H.A."/>
            <person name="van Ham R.C.H.J."/>
            <person name="Zhang S."/>
            <person name="Goodwin S.B."/>
            <person name="Grigoriev I.V."/>
            <person name="Collemare J."/>
            <person name="Bradshaw R.E."/>
        </authorList>
    </citation>
    <scope>NUCLEOTIDE SEQUENCE [LARGE SCALE GENOMIC DNA]</scope>
    <source>
        <strain evidence="3">NZE10 / CBS 128990</strain>
    </source>
</reference>
<name>N1PZH5_DOTSN</name>
<evidence type="ECO:0000256" key="1">
    <source>
        <dbReference type="SAM" id="MobiDB-lite"/>
    </source>
</evidence>
<proteinExistence type="predicted"/>